<evidence type="ECO:0000313" key="3">
    <source>
        <dbReference type="EMBL" id="MFD0856436.1"/>
    </source>
</evidence>
<evidence type="ECO:0000256" key="1">
    <source>
        <dbReference type="SAM" id="MobiDB-lite"/>
    </source>
</evidence>
<accession>A0ABW3CPX7</accession>
<keyword evidence="2" id="KW-0732">Signal</keyword>
<feature type="signal peptide" evidence="2">
    <location>
        <begin position="1"/>
        <end position="27"/>
    </location>
</feature>
<sequence>MMKRLAATGLAATALGGSMLLATPAFANDDETEVNQEKVLELNIACNLAVLAIQKDAECGGSDAAVSDDDEANDIKVKH</sequence>
<feature type="region of interest" description="Disordered" evidence="1">
    <location>
        <begin position="60"/>
        <end position="79"/>
    </location>
</feature>
<evidence type="ECO:0000313" key="4">
    <source>
        <dbReference type="Proteomes" id="UP001597083"/>
    </source>
</evidence>
<dbReference type="Proteomes" id="UP001597083">
    <property type="component" value="Unassembled WGS sequence"/>
</dbReference>
<protein>
    <recommendedName>
        <fullName evidence="5">Secreted protein</fullName>
    </recommendedName>
</protein>
<proteinExistence type="predicted"/>
<evidence type="ECO:0008006" key="5">
    <source>
        <dbReference type="Google" id="ProtNLM"/>
    </source>
</evidence>
<name>A0ABW3CPX7_9ACTN</name>
<reference evidence="4" key="1">
    <citation type="journal article" date="2019" name="Int. J. Syst. Evol. Microbiol.">
        <title>The Global Catalogue of Microorganisms (GCM) 10K type strain sequencing project: providing services to taxonomists for standard genome sequencing and annotation.</title>
        <authorList>
            <consortium name="The Broad Institute Genomics Platform"/>
            <consortium name="The Broad Institute Genome Sequencing Center for Infectious Disease"/>
            <person name="Wu L."/>
            <person name="Ma J."/>
        </authorList>
    </citation>
    <scope>NUCLEOTIDE SEQUENCE [LARGE SCALE GENOMIC DNA]</scope>
    <source>
        <strain evidence="4">JCM 31696</strain>
    </source>
</reference>
<gene>
    <name evidence="3" type="ORF">ACFQ07_29630</name>
</gene>
<dbReference type="EMBL" id="JBHTIR010004117">
    <property type="protein sequence ID" value="MFD0856436.1"/>
    <property type="molecule type" value="Genomic_DNA"/>
</dbReference>
<keyword evidence="4" id="KW-1185">Reference proteome</keyword>
<evidence type="ECO:0000256" key="2">
    <source>
        <dbReference type="SAM" id="SignalP"/>
    </source>
</evidence>
<organism evidence="3 4">
    <name type="scientific">Actinomadura adrarensis</name>
    <dbReference type="NCBI Taxonomy" id="1819600"/>
    <lineage>
        <taxon>Bacteria</taxon>
        <taxon>Bacillati</taxon>
        <taxon>Actinomycetota</taxon>
        <taxon>Actinomycetes</taxon>
        <taxon>Streptosporangiales</taxon>
        <taxon>Thermomonosporaceae</taxon>
        <taxon>Actinomadura</taxon>
    </lineage>
</organism>
<comment type="caution">
    <text evidence="3">The sequence shown here is derived from an EMBL/GenBank/DDBJ whole genome shotgun (WGS) entry which is preliminary data.</text>
</comment>
<feature type="chain" id="PRO_5045103730" description="Secreted protein" evidence="2">
    <location>
        <begin position="28"/>
        <end position="79"/>
    </location>
</feature>